<dbReference type="InterPro" id="IPR004604">
    <property type="entry name" value="DNA_recomb/repair_RecN"/>
</dbReference>
<dbReference type="Gene3D" id="3.40.50.300">
    <property type="entry name" value="P-loop containing nucleotide triphosphate hydrolases"/>
    <property type="match status" value="2"/>
</dbReference>
<dbReference type="PIRSF" id="PIRSF003128">
    <property type="entry name" value="RecN"/>
    <property type="match status" value="1"/>
</dbReference>
<dbReference type="GO" id="GO:0005524">
    <property type="term" value="F:ATP binding"/>
    <property type="evidence" value="ECO:0007669"/>
    <property type="project" value="UniProtKB-KW"/>
</dbReference>
<dbReference type="NCBIfam" id="TIGR00634">
    <property type="entry name" value="recN"/>
    <property type="match status" value="1"/>
</dbReference>
<evidence type="ECO:0000259" key="9">
    <source>
        <dbReference type="Pfam" id="PF02463"/>
    </source>
</evidence>
<keyword evidence="5" id="KW-0227">DNA damage</keyword>
<dbReference type="GO" id="GO:0006281">
    <property type="term" value="P:DNA repair"/>
    <property type="evidence" value="ECO:0007669"/>
    <property type="project" value="UniProtKB-KW"/>
</dbReference>
<feature type="domain" description="RecF/RecN/SMC N-terminal" evidence="9">
    <location>
        <begin position="2"/>
        <end position="482"/>
    </location>
</feature>
<dbReference type="GO" id="GO:0043590">
    <property type="term" value="C:bacterial nucleoid"/>
    <property type="evidence" value="ECO:0007669"/>
    <property type="project" value="TreeGrafter"/>
</dbReference>
<dbReference type="GO" id="GO:0009432">
    <property type="term" value="P:SOS response"/>
    <property type="evidence" value="ECO:0007669"/>
    <property type="project" value="TreeGrafter"/>
</dbReference>
<evidence type="ECO:0000313" key="10">
    <source>
        <dbReference type="EMBL" id="CAB4735044.1"/>
    </source>
</evidence>
<protein>
    <recommendedName>
        <fullName evidence="3">DNA repair protein RecN</fullName>
    </recommendedName>
    <alternativeName>
        <fullName evidence="8">Recombination protein N</fullName>
    </alternativeName>
</protein>
<evidence type="ECO:0000256" key="1">
    <source>
        <dbReference type="ARBA" id="ARBA00003618"/>
    </source>
</evidence>
<dbReference type="PANTHER" id="PTHR11059">
    <property type="entry name" value="DNA REPAIR PROTEIN RECN"/>
    <property type="match status" value="1"/>
</dbReference>
<dbReference type="InterPro" id="IPR003395">
    <property type="entry name" value="RecF/RecN/SMC_N"/>
</dbReference>
<evidence type="ECO:0000256" key="2">
    <source>
        <dbReference type="ARBA" id="ARBA00009441"/>
    </source>
</evidence>
<comment type="function">
    <text evidence="1">May be involved in recombinational repair of damaged DNA.</text>
</comment>
<dbReference type="Pfam" id="PF02463">
    <property type="entry name" value="SMC_N"/>
    <property type="match status" value="1"/>
</dbReference>
<proteinExistence type="inferred from homology"/>
<evidence type="ECO:0000256" key="3">
    <source>
        <dbReference type="ARBA" id="ARBA00021315"/>
    </source>
</evidence>
<dbReference type="InterPro" id="IPR027417">
    <property type="entry name" value="P-loop_NTPase"/>
</dbReference>
<evidence type="ECO:0000256" key="7">
    <source>
        <dbReference type="ARBA" id="ARBA00023204"/>
    </source>
</evidence>
<sequence length="535" mass="57062">MLVELVVKNLGVIEDARIPMGPGLTALTGETGAGKTMVVEALNLLLGGRPDSDRVRVGASEAIVEGLFARGETEWVLRRILPASGRSRAYINGELATAAALADIGAELLEIHGQHAQQALLQPRTQRAALDEFASIDRTPLLRARRQAEEARTRLEQTGGDERSRMREIDLLRFQLEEIDRVAPVVGEELLLDQEQDLLSGALAHQQAAFIAVAALSEDGSANDLLARAMNKLADRSPFATVLARLRNVAAELEDCAAELRQLGESIEPNEERLDQVRSRRQLLVELRRKYGDSLSEVVAYADEARDRLEDLTAHDATLAAYEAELATAVAELQQVSDAIGKKRRAAAPELAAAVEAHLVGLALAGAKLEVRVTDTDELPGAGELVELRIAVNPGSAMGSLSKVASGGELSRVMLALRLVLSDAPPTMVFDEVDAGIGGEAALCVGRALAELGANSQVIVVTHLPQVAAFADVQVLVAKTQAQDSARTTAVVLDAEGRVIELSRMLSGSPDSATARDHALELLSSAQSERRADHP</sequence>
<dbReference type="GO" id="GO:0006310">
    <property type="term" value="P:DNA recombination"/>
    <property type="evidence" value="ECO:0007669"/>
    <property type="project" value="InterPro"/>
</dbReference>
<name>A0A6J6SJH8_9ZZZZ</name>
<keyword evidence="7" id="KW-0234">DNA repair</keyword>
<reference evidence="10" key="1">
    <citation type="submission" date="2020-05" db="EMBL/GenBank/DDBJ databases">
        <authorList>
            <person name="Chiriac C."/>
            <person name="Salcher M."/>
            <person name="Ghai R."/>
            <person name="Kavagutti S V."/>
        </authorList>
    </citation>
    <scope>NUCLEOTIDE SEQUENCE</scope>
</reference>
<accession>A0A6J6SJH8</accession>
<dbReference type="Gene3D" id="6.10.140.1090">
    <property type="match status" value="1"/>
</dbReference>
<dbReference type="CDD" id="cd03241">
    <property type="entry name" value="ABC_RecN"/>
    <property type="match status" value="2"/>
</dbReference>
<keyword evidence="6" id="KW-0067">ATP-binding</keyword>
<comment type="similarity">
    <text evidence="2">Belongs to the RecN family.</text>
</comment>
<keyword evidence="4" id="KW-0547">Nucleotide-binding</keyword>
<dbReference type="EMBL" id="CAEZYU010000019">
    <property type="protein sequence ID" value="CAB4735044.1"/>
    <property type="molecule type" value="Genomic_DNA"/>
</dbReference>
<dbReference type="AlphaFoldDB" id="A0A6J6SJH8"/>
<evidence type="ECO:0000256" key="4">
    <source>
        <dbReference type="ARBA" id="ARBA00022741"/>
    </source>
</evidence>
<dbReference type="SUPFAM" id="SSF52540">
    <property type="entry name" value="P-loop containing nucleoside triphosphate hydrolases"/>
    <property type="match status" value="1"/>
</dbReference>
<dbReference type="PANTHER" id="PTHR11059:SF0">
    <property type="entry name" value="DNA REPAIR PROTEIN RECN"/>
    <property type="match status" value="1"/>
</dbReference>
<gene>
    <name evidence="10" type="ORF">UFOPK2766_00616</name>
</gene>
<evidence type="ECO:0000256" key="8">
    <source>
        <dbReference type="ARBA" id="ARBA00033408"/>
    </source>
</evidence>
<organism evidence="10">
    <name type="scientific">freshwater metagenome</name>
    <dbReference type="NCBI Taxonomy" id="449393"/>
    <lineage>
        <taxon>unclassified sequences</taxon>
        <taxon>metagenomes</taxon>
        <taxon>ecological metagenomes</taxon>
    </lineage>
</organism>
<evidence type="ECO:0000256" key="6">
    <source>
        <dbReference type="ARBA" id="ARBA00022840"/>
    </source>
</evidence>
<evidence type="ECO:0000256" key="5">
    <source>
        <dbReference type="ARBA" id="ARBA00022763"/>
    </source>
</evidence>